<evidence type="ECO:0000259" key="8">
    <source>
        <dbReference type="PROSITE" id="PS51745"/>
    </source>
</evidence>
<evidence type="ECO:0000256" key="2">
    <source>
        <dbReference type="ARBA" id="ARBA00023015"/>
    </source>
</evidence>
<gene>
    <name evidence="9" type="ORF">GLYMA_14G001600</name>
</gene>
<dbReference type="Pfam" id="PF00564">
    <property type="entry name" value="PB1"/>
    <property type="match status" value="1"/>
</dbReference>
<sequence>MEYGGFGSLSECEEELIEELLVQGCWVETSGRSEEMPMGKTWWIGPKANHASVKERLEAAMGYLREYTNNNIQIWVPLRRSAGQELGTDESDTIAFERNRNVKLRLFRSQEGCVGVPVLERGSGTCLGVLEIVMEDEVVSEMMEVVRCVCKAQKVPLALAWAPCVQQKQAKTSSGRSLATAKPCFATDITAFSNAEYPLSHHASIFDLHAAVAIPLTTFSSSFHFVLEFFLPLDCPDHNHFLNSLSLLLHQACRSTFHLSLIHDHHLDFEFLPTESPSQASWIAHMMEAQSQHIKGVCLSLEEEPKEEFKVTTTHYCNWDSTATSTYQAHDQVVFGEESHTHTFGGKRGRKPGEKRRTKAEKTISLPVLRQYFAGSLKDAAKSIGVCPTTLKRICRQHGITRWPSRKIKKVGHSLKKLQLVIDSVQGAEGAIQIGSFYNSFPELSSQSSKSNNNNNSSSPTAAAAAAQSPQQPLRVKATFADEKIRFSLQPHWGFTELQLEIARRFNLNDVSNGYLVLKYLDDDGEWVVLACDGDLEECKDLHTTSQSRTIRLALFQASPLNNLPNTYTFAAATPSSSLAVSL</sequence>
<dbReference type="EMBL" id="CM000847">
    <property type="protein sequence ID" value="RCW19032.1"/>
    <property type="molecule type" value="Genomic_DNA"/>
</dbReference>
<evidence type="ECO:0000313" key="9">
    <source>
        <dbReference type="EMBL" id="RCW19032.1"/>
    </source>
</evidence>
<dbReference type="SMART" id="SM00666">
    <property type="entry name" value="PB1"/>
    <property type="match status" value="1"/>
</dbReference>
<accession>A0A368UKN3</accession>
<dbReference type="PANTHER" id="PTHR32002:SF46">
    <property type="entry name" value="PROTEIN NLP2"/>
    <property type="match status" value="1"/>
</dbReference>
<dbReference type="Gramene" id="RCW19032">
    <property type="protein sequence ID" value="RCW19032"/>
    <property type="gene ID" value="GLYMA_14G001600"/>
</dbReference>
<keyword evidence="5" id="KW-0539">Nucleus</keyword>
<evidence type="ECO:0000256" key="4">
    <source>
        <dbReference type="ARBA" id="ARBA00023163"/>
    </source>
</evidence>
<protein>
    <submittedName>
        <fullName evidence="9 10">Uncharacterized protein</fullName>
    </submittedName>
</protein>
<proteinExistence type="predicted"/>
<reference evidence="9 10" key="1">
    <citation type="journal article" date="2010" name="Nature">
        <title>Genome sequence of the palaeopolyploid soybean.</title>
        <authorList>
            <person name="Schmutz J."/>
            <person name="Cannon S.B."/>
            <person name="Schlueter J."/>
            <person name="Ma J."/>
            <person name="Mitros T."/>
            <person name="Nelson W."/>
            <person name="Hyten D.L."/>
            <person name="Song Q."/>
            <person name="Thelen J.J."/>
            <person name="Cheng J."/>
            <person name="Xu D."/>
            <person name="Hellsten U."/>
            <person name="May G.D."/>
            <person name="Yu Y."/>
            <person name="Sakurai T."/>
            <person name="Umezawa T."/>
            <person name="Bhattacharyya M.K."/>
            <person name="Sandhu D."/>
            <person name="Valliyodan B."/>
            <person name="Lindquist E."/>
            <person name="Peto M."/>
            <person name="Grant D."/>
            <person name="Shu S."/>
            <person name="Goodstein D."/>
            <person name="Barry K."/>
            <person name="Futrell-Griggs M."/>
            <person name="Abernathy B."/>
            <person name="Du J."/>
            <person name="Tian Z."/>
            <person name="Zhu L."/>
            <person name="Gill N."/>
            <person name="Joshi T."/>
            <person name="Libault M."/>
            <person name="Sethuraman A."/>
            <person name="Zhang X.-C."/>
            <person name="Shinozaki K."/>
            <person name="Nguyen H.T."/>
            <person name="Wing R.A."/>
            <person name="Cregan P."/>
            <person name="Specht J."/>
            <person name="Grimwood J."/>
            <person name="Rokhsar D."/>
            <person name="Stacey G."/>
            <person name="Shoemaker R.C."/>
            <person name="Jackson S.A."/>
        </authorList>
    </citation>
    <scope>NUCLEOTIDE SEQUENCE [LARGE SCALE GENOMIC DNA]</scope>
    <source>
        <strain evidence="10">cv. Williams 82</strain>
        <tissue evidence="9">Callus</tissue>
    </source>
</reference>
<dbReference type="SUPFAM" id="SSF54277">
    <property type="entry name" value="CAD &amp; PB1 domains"/>
    <property type="match status" value="1"/>
</dbReference>
<evidence type="ECO:0000256" key="6">
    <source>
        <dbReference type="SAM" id="MobiDB-lite"/>
    </source>
</evidence>
<dbReference type="CDD" id="cd06407">
    <property type="entry name" value="PB1_NLP"/>
    <property type="match status" value="1"/>
</dbReference>
<feature type="compositionally biased region" description="Basic residues" evidence="6">
    <location>
        <begin position="345"/>
        <end position="359"/>
    </location>
</feature>
<dbReference type="Pfam" id="PF02042">
    <property type="entry name" value="RWP-RK"/>
    <property type="match status" value="1"/>
</dbReference>
<dbReference type="GO" id="GO:0003700">
    <property type="term" value="F:DNA-binding transcription factor activity"/>
    <property type="evidence" value="ECO:0007669"/>
    <property type="project" value="InterPro"/>
</dbReference>
<dbReference type="InterPro" id="IPR000270">
    <property type="entry name" value="PB1_dom"/>
</dbReference>
<dbReference type="InterPro" id="IPR045012">
    <property type="entry name" value="NLP"/>
</dbReference>
<comment type="subunit">
    <text evidence="1">Homodimers and heterodimers.</text>
</comment>
<dbReference type="ExpressionAtlas" id="A0A368UKN3">
    <property type="expression patterns" value="baseline and differential"/>
</dbReference>
<reference evidence="10" key="3">
    <citation type="submission" date="2019-01" db="UniProtKB">
        <authorList>
            <consortium name="EnsemblPlants"/>
        </authorList>
    </citation>
    <scope>IDENTIFICATION</scope>
    <source>
        <strain evidence="10">Williams 82</strain>
    </source>
</reference>
<dbReference type="STRING" id="3847.A0A368UKN3"/>
<keyword evidence="11" id="KW-1185">Reference proteome</keyword>
<evidence type="ECO:0000256" key="1">
    <source>
        <dbReference type="ARBA" id="ARBA00011726"/>
    </source>
</evidence>
<feature type="region of interest" description="Disordered" evidence="6">
    <location>
        <begin position="445"/>
        <end position="470"/>
    </location>
</feature>
<name>A0A368UKN3_SOYBN</name>
<dbReference type="Pfam" id="PF22922">
    <property type="entry name" value="GAF_NLP"/>
    <property type="match status" value="2"/>
</dbReference>
<dbReference type="EnsemblPlants" id="RCW19032">
    <property type="protein sequence ID" value="RCW19032"/>
    <property type="gene ID" value="GLYMA_14G001600"/>
</dbReference>
<dbReference type="Gene3D" id="3.10.20.90">
    <property type="entry name" value="Phosphatidylinositol 3-kinase Catalytic Subunit, Chain A, domain 1"/>
    <property type="match status" value="1"/>
</dbReference>
<evidence type="ECO:0000259" key="7">
    <source>
        <dbReference type="PROSITE" id="PS51519"/>
    </source>
</evidence>
<keyword evidence="2" id="KW-0805">Transcription regulation</keyword>
<dbReference type="PANTHER" id="PTHR32002">
    <property type="entry name" value="PROTEIN NLP8"/>
    <property type="match status" value="1"/>
</dbReference>
<feature type="region of interest" description="Disordered" evidence="6">
    <location>
        <begin position="338"/>
        <end position="360"/>
    </location>
</feature>
<dbReference type="Proteomes" id="UP000008827">
    <property type="component" value="Chromosome 14"/>
</dbReference>
<feature type="domain" description="RWP-RK" evidence="7">
    <location>
        <begin position="350"/>
        <end position="431"/>
    </location>
</feature>
<reference evidence="9" key="2">
    <citation type="submission" date="2018-07" db="EMBL/GenBank/DDBJ databases">
        <title>WGS assembly of Glycine max.</title>
        <authorList>
            <person name="Schmutz J."/>
            <person name="Cannon S."/>
            <person name="Schlueter J."/>
            <person name="Ma J."/>
            <person name="Mitros T."/>
            <person name="Nelson W."/>
            <person name="Hyten D."/>
            <person name="Song Q."/>
            <person name="Thelen J."/>
            <person name="Cheng J."/>
            <person name="Xu D."/>
            <person name="Hellsten U."/>
            <person name="May G."/>
            <person name="Yu Y."/>
            <person name="Sakurai T."/>
            <person name="Umezawa T."/>
            <person name="Bhattacharyya M."/>
            <person name="Sandhu D."/>
            <person name="Valliyodan B."/>
            <person name="Lindquist E."/>
            <person name="Peto M."/>
            <person name="Grant D."/>
            <person name="Shu S."/>
            <person name="Goodstein D."/>
            <person name="Barry K."/>
            <person name="Futrell-Griggs M."/>
            <person name="Abernathy B."/>
            <person name="Du J."/>
            <person name="Tian Z."/>
            <person name="Zhu L."/>
            <person name="Gill N."/>
            <person name="Joshi T."/>
            <person name="Libault M."/>
            <person name="Sethuraman A."/>
            <person name="Zhang X."/>
            <person name="Shinozaki K."/>
            <person name="Nguyen H."/>
            <person name="Wing R."/>
            <person name="Cregan P."/>
            <person name="Specht J."/>
            <person name="Grimwood J."/>
            <person name="Rokhsar D."/>
            <person name="Stacey G."/>
            <person name="Shoemaker R."/>
            <person name="Jackson S."/>
        </authorList>
    </citation>
    <scope>NUCLEOTIDE SEQUENCE</scope>
    <source>
        <tissue evidence="9">Callus</tissue>
    </source>
</reference>
<evidence type="ECO:0000256" key="3">
    <source>
        <dbReference type="ARBA" id="ARBA00023125"/>
    </source>
</evidence>
<dbReference type="AlphaFoldDB" id="A0A368UKN3"/>
<dbReference type="SMR" id="A0A368UKN3"/>
<organism evidence="9">
    <name type="scientific">Glycine max</name>
    <name type="common">Soybean</name>
    <name type="synonym">Glycine hispida</name>
    <dbReference type="NCBI Taxonomy" id="3847"/>
    <lineage>
        <taxon>Eukaryota</taxon>
        <taxon>Viridiplantae</taxon>
        <taxon>Streptophyta</taxon>
        <taxon>Embryophyta</taxon>
        <taxon>Tracheophyta</taxon>
        <taxon>Spermatophyta</taxon>
        <taxon>Magnoliopsida</taxon>
        <taxon>eudicotyledons</taxon>
        <taxon>Gunneridae</taxon>
        <taxon>Pentapetalae</taxon>
        <taxon>rosids</taxon>
        <taxon>fabids</taxon>
        <taxon>Fabales</taxon>
        <taxon>Fabaceae</taxon>
        <taxon>Papilionoideae</taxon>
        <taxon>50 kb inversion clade</taxon>
        <taxon>NPAAA clade</taxon>
        <taxon>indigoferoid/millettioid clade</taxon>
        <taxon>Phaseoleae</taxon>
        <taxon>Glycine</taxon>
        <taxon>Glycine subgen. Soja</taxon>
    </lineage>
</organism>
<dbReference type="GO" id="GO:0003677">
    <property type="term" value="F:DNA binding"/>
    <property type="evidence" value="ECO:0007669"/>
    <property type="project" value="UniProtKB-KW"/>
</dbReference>
<dbReference type="InterPro" id="IPR053793">
    <property type="entry name" value="PB1-like"/>
</dbReference>
<keyword evidence="4" id="KW-0804">Transcription</keyword>
<dbReference type="InterPro" id="IPR034891">
    <property type="entry name" value="PB1_NLP"/>
</dbReference>
<dbReference type="InParanoid" id="A0A368UKN3"/>
<feature type="domain" description="PB1" evidence="8">
    <location>
        <begin position="473"/>
        <end position="558"/>
    </location>
</feature>
<dbReference type="InterPro" id="IPR003035">
    <property type="entry name" value="RWP-RK_dom"/>
</dbReference>
<dbReference type="PROSITE" id="PS51519">
    <property type="entry name" value="RWP_RK"/>
    <property type="match status" value="1"/>
</dbReference>
<evidence type="ECO:0000313" key="11">
    <source>
        <dbReference type="Proteomes" id="UP000008827"/>
    </source>
</evidence>
<dbReference type="PaxDb" id="3847-GLYMA14G00470.1"/>
<evidence type="ECO:0000313" key="10">
    <source>
        <dbReference type="EnsemblPlants" id="RCW19032"/>
    </source>
</evidence>
<evidence type="ECO:0000256" key="5">
    <source>
        <dbReference type="ARBA" id="ARBA00023242"/>
    </source>
</evidence>
<dbReference type="InterPro" id="IPR055081">
    <property type="entry name" value="NLP1-9_GAF"/>
</dbReference>
<keyword evidence="3" id="KW-0238">DNA-binding</keyword>
<dbReference type="PROSITE" id="PS51745">
    <property type="entry name" value="PB1"/>
    <property type="match status" value="1"/>
</dbReference>